<accession>A0AAX2AF06</accession>
<comment type="caution">
    <text evidence="1">The sequence shown here is derived from an EMBL/GenBank/DDBJ whole genome shotgun (WGS) entry which is preliminary data.</text>
</comment>
<evidence type="ECO:0000313" key="2">
    <source>
        <dbReference type="Proteomes" id="UP000290092"/>
    </source>
</evidence>
<dbReference type="PANTHER" id="PTHR30087:SF1">
    <property type="entry name" value="HYPOTHETICAL CYTOSOLIC PROTEIN"/>
    <property type="match status" value="1"/>
</dbReference>
<reference evidence="1 2" key="1">
    <citation type="submission" date="2017-09" db="EMBL/GenBank/DDBJ databases">
        <title>Genomics of the genus Arcobacter.</title>
        <authorList>
            <person name="Perez-Cataluna A."/>
            <person name="Figueras M.J."/>
            <person name="Salas-Masso N."/>
        </authorList>
    </citation>
    <scope>NUCLEOTIDE SEQUENCE [LARGE SCALE GENOMIC DNA]</scope>
    <source>
        <strain evidence="1 2">CECT 7386</strain>
    </source>
</reference>
<organism evidence="1 2">
    <name type="scientific">Malaciobacter mytili LMG 24559</name>
    <dbReference type="NCBI Taxonomy" id="1032238"/>
    <lineage>
        <taxon>Bacteria</taxon>
        <taxon>Pseudomonadati</taxon>
        <taxon>Campylobacterota</taxon>
        <taxon>Epsilonproteobacteria</taxon>
        <taxon>Campylobacterales</taxon>
        <taxon>Arcobacteraceae</taxon>
        <taxon>Malaciobacter</taxon>
    </lineage>
</organism>
<protein>
    <recommendedName>
        <fullName evidence="3">DUF523 domain-containing protein</fullName>
    </recommendedName>
</protein>
<dbReference type="EMBL" id="NXID01000024">
    <property type="protein sequence ID" value="RXK15592.1"/>
    <property type="molecule type" value="Genomic_DNA"/>
</dbReference>
<keyword evidence="2" id="KW-1185">Reference proteome</keyword>
<dbReference type="KEGG" id="amyt:AMYT_1507"/>
<evidence type="ECO:0008006" key="3">
    <source>
        <dbReference type="Google" id="ProtNLM"/>
    </source>
</evidence>
<dbReference type="RefSeq" id="WP_114841935.1">
    <property type="nucleotide sequence ID" value="NZ_CP031219.1"/>
</dbReference>
<dbReference type="InterPro" id="IPR007553">
    <property type="entry name" value="2-thiour_desulf"/>
</dbReference>
<evidence type="ECO:0000313" key="1">
    <source>
        <dbReference type="EMBL" id="RXK15592.1"/>
    </source>
</evidence>
<sequence>MKILVSSCLLGENVRYDSKSSIYSIEDLQLFNKIILENKVFSICPEISGGLLTPREPAEIIKNQVLTKTNENVTKEFIKGSIDSLNLCKKENIKVALLKAKSPSCGNNKIYDGTFSGILVDGMGITAKLLIENNIKVFNEKQLKDLYDFIKNYS</sequence>
<dbReference type="Proteomes" id="UP000290092">
    <property type="component" value="Unassembled WGS sequence"/>
</dbReference>
<gene>
    <name evidence="1" type="ORF">CP985_07485</name>
</gene>
<name>A0AAX2AF06_9BACT</name>
<dbReference type="PANTHER" id="PTHR30087">
    <property type="entry name" value="INNER MEMBRANE PROTEIN"/>
    <property type="match status" value="1"/>
</dbReference>
<proteinExistence type="predicted"/>
<dbReference type="Pfam" id="PF04463">
    <property type="entry name" value="2-thiour_desulf"/>
    <property type="match status" value="1"/>
</dbReference>
<dbReference type="AlphaFoldDB" id="A0AAX2AF06"/>